<dbReference type="PANTHER" id="PTHR14226">
    <property type="entry name" value="NEUROPATHY TARGET ESTERASE/SWISS CHEESE D.MELANOGASTER"/>
    <property type="match status" value="1"/>
</dbReference>
<dbReference type="InterPro" id="IPR016035">
    <property type="entry name" value="Acyl_Trfase/lysoPLipase"/>
</dbReference>
<feature type="active site" description="Nucleophile" evidence="4">
    <location>
        <position position="38"/>
    </location>
</feature>
<evidence type="ECO:0000256" key="4">
    <source>
        <dbReference type="PROSITE-ProRule" id="PRU01161"/>
    </source>
</evidence>
<name>A0ABV1DY26_9FIRM</name>
<feature type="short sequence motif" description="DGA/G" evidence="4">
    <location>
        <begin position="184"/>
        <end position="186"/>
    </location>
</feature>
<feature type="short sequence motif" description="GXGXXG" evidence="4">
    <location>
        <begin position="9"/>
        <end position="14"/>
    </location>
</feature>
<dbReference type="InterPro" id="IPR002641">
    <property type="entry name" value="PNPLA_dom"/>
</dbReference>
<dbReference type="InterPro" id="IPR050301">
    <property type="entry name" value="NTE"/>
</dbReference>
<gene>
    <name evidence="6" type="ORF">WMO26_03845</name>
</gene>
<dbReference type="RefSeq" id="WP_349218261.1">
    <property type="nucleotide sequence ID" value="NZ_JBBMFD010000004.1"/>
</dbReference>
<feature type="short sequence motif" description="GXSXG" evidence="4">
    <location>
        <begin position="36"/>
        <end position="40"/>
    </location>
</feature>
<protein>
    <submittedName>
        <fullName evidence="6">Patatin-like phospholipase family protein</fullName>
    </submittedName>
</protein>
<dbReference type="Gene3D" id="3.40.1090.10">
    <property type="entry name" value="Cytosolic phospholipase A2 catalytic domain"/>
    <property type="match status" value="1"/>
</dbReference>
<keyword evidence="7" id="KW-1185">Reference proteome</keyword>
<keyword evidence="1 4" id="KW-0378">Hydrolase</keyword>
<evidence type="ECO:0000256" key="3">
    <source>
        <dbReference type="ARBA" id="ARBA00023098"/>
    </source>
</evidence>
<dbReference type="Proteomes" id="UP001489509">
    <property type="component" value="Unassembled WGS sequence"/>
</dbReference>
<dbReference type="EMBL" id="JBBMFD010000004">
    <property type="protein sequence ID" value="MEQ2439958.1"/>
    <property type="molecule type" value="Genomic_DNA"/>
</dbReference>
<feature type="domain" description="PNPLA" evidence="5">
    <location>
        <begin position="5"/>
        <end position="197"/>
    </location>
</feature>
<dbReference type="Pfam" id="PF01734">
    <property type="entry name" value="Patatin"/>
    <property type="match status" value="1"/>
</dbReference>
<evidence type="ECO:0000256" key="1">
    <source>
        <dbReference type="ARBA" id="ARBA00022801"/>
    </source>
</evidence>
<evidence type="ECO:0000313" key="7">
    <source>
        <dbReference type="Proteomes" id="UP001489509"/>
    </source>
</evidence>
<dbReference type="SUPFAM" id="SSF52151">
    <property type="entry name" value="FabD/lysophospholipase-like"/>
    <property type="match status" value="1"/>
</dbReference>
<accession>A0ABV1DY26</accession>
<proteinExistence type="predicted"/>
<sequence length="301" mass="31983">MSFGMAFAGGGTRGAAHVGVLMALEENGLRPDAVSGASAGGIVAGLYAAGFTAKELHEVVEELSKKGMLLVDPAYGDILLALGQFLSRRPLSLSGFLKGNRLERYLDTLTEGKKLCQLSMRTVIPAVDLISGLVISYTNSLFGVRPMRGVTWENEATLSEAMRASAAVPAVFRPKAIGKRRLVDGGVVDILPVDLLVAAGEENVLAVDISGSYQCPAHIDILEVASHSLGILQDNLRECKTRGERLLLKPALPEDAGLLTFSQMEACVQAGYEATSRMIPTIRALFSLQAGGGEREIKMAR</sequence>
<dbReference type="PROSITE" id="PS51635">
    <property type="entry name" value="PNPLA"/>
    <property type="match status" value="1"/>
</dbReference>
<evidence type="ECO:0000256" key="2">
    <source>
        <dbReference type="ARBA" id="ARBA00022963"/>
    </source>
</evidence>
<evidence type="ECO:0000259" key="5">
    <source>
        <dbReference type="PROSITE" id="PS51635"/>
    </source>
</evidence>
<dbReference type="PANTHER" id="PTHR14226:SF29">
    <property type="entry name" value="NEUROPATHY TARGET ESTERASE SWS"/>
    <property type="match status" value="1"/>
</dbReference>
<evidence type="ECO:0000313" key="6">
    <source>
        <dbReference type="EMBL" id="MEQ2439958.1"/>
    </source>
</evidence>
<feature type="active site" description="Proton acceptor" evidence="4">
    <location>
        <position position="184"/>
    </location>
</feature>
<keyword evidence="2 4" id="KW-0442">Lipid degradation</keyword>
<organism evidence="6 7">
    <name type="scientific">Solibaculum intestinale</name>
    <dbReference type="NCBI Taxonomy" id="3133165"/>
    <lineage>
        <taxon>Bacteria</taxon>
        <taxon>Bacillati</taxon>
        <taxon>Bacillota</taxon>
        <taxon>Clostridia</taxon>
        <taxon>Eubacteriales</taxon>
        <taxon>Oscillospiraceae</taxon>
        <taxon>Solibaculum</taxon>
    </lineage>
</organism>
<keyword evidence="3 4" id="KW-0443">Lipid metabolism</keyword>
<comment type="caution">
    <text evidence="6">The sequence shown here is derived from an EMBL/GenBank/DDBJ whole genome shotgun (WGS) entry which is preliminary data.</text>
</comment>
<reference evidence="6 7" key="1">
    <citation type="submission" date="2024-03" db="EMBL/GenBank/DDBJ databases">
        <title>Human intestinal bacterial collection.</title>
        <authorList>
            <person name="Pauvert C."/>
            <person name="Hitch T.C.A."/>
            <person name="Clavel T."/>
        </authorList>
    </citation>
    <scope>NUCLEOTIDE SEQUENCE [LARGE SCALE GENOMIC DNA]</scope>
    <source>
        <strain evidence="6 7">CLA-JM-H44</strain>
    </source>
</reference>